<evidence type="ECO:0000259" key="2">
    <source>
        <dbReference type="Pfam" id="PF16297"/>
    </source>
</evidence>
<proteinExistence type="predicted"/>
<dbReference type="PANTHER" id="PTHR15503:SF22">
    <property type="entry name" value="TRANSPOSON TY3-I GAG POLYPROTEIN"/>
    <property type="match status" value="1"/>
</dbReference>
<dbReference type="Proteomes" id="UP000187283">
    <property type="component" value="Unassembled WGS sequence"/>
</dbReference>
<reference evidence="3 4" key="1">
    <citation type="submission" date="2017-01" db="EMBL/GenBank/DDBJ databases">
        <authorList>
            <person name="Mah S.A."/>
            <person name="Swanson W.J."/>
            <person name="Moy G.W."/>
            <person name="Vacquier V.D."/>
        </authorList>
    </citation>
    <scope>NUCLEOTIDE SEQUENCE [LARGE SCALE GENOMIC DNA]</scope>
    <source>
        <strain evidence="3 4">GSMNP</strain>
    </source>
</reference>
<dbReference type="Pfam" id="PF16297">
    <property type="entry name" value="DUF4939"/>
    <property type="match status" value="1"/>
</dbReference>
<dbReference type="OrthoDB" id="2676613at2759"/>
<evidence type="ECO:0000256" key="1">
    <source>
        <dbReference type="SAM" id="MobiDB-lite"/>
    </source>
</evidence>
<sequence length="549" mass="62084">MNEEQFNQLTAELQILREENSRLQALQAATQDPLVPAIVPAQVSTQFPAHVTAAKIALPERFDGDRSQFREFINQCRLLFFTHPDHYPSKTNKVGLIMSLLTGNALRLASPYIEKGSPVLQDYELFMKEFSKVFDDPQRTQTADDAIRALRQSSTTVSMYASEFKRLMMDIDWNESALVSQFSEGLNENILDTLALFQTPLDLEEYINAAITFDTRLTRRKEEKSRRHASTVSMKSEPMSKSTPKQSSKPVYNHPNSFMIPVTIHTPGNHSFKIMAMIDSGAFKMFINKKIVDAKCIRTQAKKDPISVGFIDGSPLTEGPITHHTKPLKIQIQDNHRKLAVYNVMTCYHADMILGLPWLNSRLLYLEMCSKSKERSQRPIVELPPGQQSYQLMGLPIVNISQEIQNRSQDNQSRGKHSQENYSQEIQAIDKLQPHQEVILNDFHFDPTVNFGLESIIDSNHLSGTSPCSEMIMESQSSTSDSSNASEYLDIAMDKAPPIPTMIRPKTPPPADPVETIRKRSSDTIINEPYTNKKKKLTVSHMIGLISQA</sequence>
<dbReference type="PANTHER" id="PTHR15503">
    <property type="entry name" value="LDOC1 RELATED"/>
    <property type="match status" value="1"/>
</dbReference>
<name>A0A1R1XC84_9FUNG</name>
<keyword evidence="4" id="KW-1185">Reference proteome</keyword>
<feature type="compositionally biased region" description="Polar residues" evidence="1">
    <location>
        <begin position="230"/>
        <end position="252"/>
    </location>
</feature>
<accession>A0A1R1XC84</accession>
<feature type="region of interest" description="Disordered" evidence="1">
    <location>
        <begin position="219"/>
        <end position="252"/>
    </location>
</feature>
<dbReference type="CDD" id="cd00303">
    <property type="entry name" value="retropepsin_like"/>
    <property type="match status" value="1"/>
</dbReference>
<dbReference type="InterPro" id="IPR032549">
    <property type="entry name" value="DUF4939"/>
</dbReference>
<dbReference type="EMBL" id="LSSN01004068">
    <property type="protein sequence ID" value="OMJ12245.1"/>
    <property type="molecule type" value="Genomic_DNA"/>
</dbReference>
<feature type="domain" description="DUF4939" evidence="2">
    <location>
        <begin position="53"/>
        <end position="134"/>
    </location>
</feature>
<dbReference type="Gene3D" id="2.40.70.10">
    <property type="entry name" value="Acid Proteases"/>
    <property type="match status" value="1"/>
</dbReference>
<evidence type="ECO:0000313" key="4">
    <source>
        <dbReference type="Proteomes" id="UP000187283"/>
    </source>
</evidence>
<dbReference type="InterPro" id="IPR021109">
    <property type="entry name" value="Peptidase_aspartic_dom_sf"/>
</dbReference>
<dbReference type="AlphaFoldDB" id="A0A1R1XC84"/>
<evidence type="ECO:0000313" key="3">
    <source>
        <dbReference type="EMBL" id="OMJ12245.1"/>
    </source>
</evidence>
<organism evidence="3 4">
    <name type="scientific">Smittium culicis</name>
    <dbReference type="NCBI Taxonomy" id="133412"/>
    <lineage>
        <taxon>Eukaryota</taxon>
        <taxon>Fungi</taxon>
        <taxon>Fungi incertae sedis</taxon>
        <taxon>Zoopagomycota</taxon>
        <taxon>Kickxellomycotina</taxon>
        <taxon>Harpellomycetes</taxon>
        <taxon>Harpellales</taxon>
        <taxon>Legeriomycetaceae</taxon>
        <taxon>Smittium</taxon>
    </lineage>
</organism>
<feature type="region of interest" description="Disordered" evidence="1">
    <location>
        <begin position="497"/>
        <end position="516"/>
    </location>
</feature>
<protein>
    <submittedName>
        <fullName evidence="3">Retrotransposon-derived protein PEG10</fullName>
    </submittedName>
</protein>
<gene>
    <name evidence="3" type="ORF">AYI70_g9240</name>
</gene>
<comment type="caution">
    <text evidence="3">The sequence shown here is derived from an EMBL/GenBank/DDBJ whole genome shotgun (WGS) entry which is preliminary data.</text>
</comment>
<dbReference type="STRING" id="133412.A0A1R1XC84"/>
<dbReference type="InterPro" id="IPR032567">
    <property type="entry name" value="RTL1-rel"/>
</dbReference>